<dbReference type="InterPro" id="IPR016064">
    <property type="entry name" value="NAD/diacylglycerol_kinase_sf"/>
</dbReference>
<feature type="compositionally biased region" description="Low complexity" evidence="1">
    <location>
        <begin position="380"/>
        <end position="415"/>
    </location>
</feature>
<dbReference type="PANTHER" id="PTHR30492:SF0">
    <property type="entry name" value="METHYLGLYOXAL SYNTHASE"/>
    <property type="match status" value="1"/>
</dbReference>
<accession>A0A087E6D6</accession>
<dbReference type="InterPro" id="IPR004363">
    <property type="entry name" value="Methylgl_synth"/>
</dbReference>
<gene>
    <name evidence="4" type="ORF">THER5_0797</name>
</gene>
<feature type="transmembrane region" description="Helical" evidence="2">
    <location>
        <begin position="20"/>
        <end position="42"/>
    </location>
</feature>
<dbReference type="AlphaFoldDB" id="A0A087E6D6"/>
<dbReference type="SUPFAM" id="SSF111331">
    <property type="entry name" value="NAD kinase/diacylglycerol kinase-like"/>
    <property type="match status" value="1"/>
</dbReference>
<dbReference type="PANTHER" id="PTHR30492">
    <property type="entry name" value="METHYLGLYOXAL SYNTHASE"/>
    <property type="match status" value="1"/>
</dbReference>
<feature type="domain" description="DAGKc" evidence="3">
    <location>
        <begin position="59"/>
        <end position="191"/>
    </location>
</feature>
<dbReference type="Gene3D" id="2.60.200.40">
    <property type="match status" value="1"/>
</dbReference>
<comment type="caution">
    <text evidence="4">The sequence shown here is derived from an EMBL/GenBank/DDBJ whole genome shotgun (WGS) entry which is preliminary data.</text>
</comment>
<dbReference type="Gene3D" id="3.40.50.10330">
    <property type="entry name" value="Probable inorganic polyphosphate/atp-NAD kinase, domain 1"/>
    <property type="match status" value="1"/>
</dbReference>
<dbReference type="InterPro" id="IPR001206">
    <property type="entry name" value="Diacylglycerol_kinase_cat_dom"/>
</dbReference>
<dbReference type="GO" id="GO:0019242">
    <property type="term" value="P:methylglyoxal biosynthetic process"/>
    <property type="evidence" value="ECO:0007669"/>
    <property type="project" value="InterPro"/>
</dbReference>
<proteinExistence type="predicted"/>
<dbReference type="InterPro" id="IPR017438">
    <property type="entry name" value="ATP-NAD_kinase_N"/>
</dbReference>
<organism evidence="4 5">
    <name type="scientific">Bifidobacterium thermacidophilum subsp. thermacidophilum</name>
    <dbReference type="NCBI Taxonomy" id="79262"/>
    <lineage>
        <taxon>Bacteria</taxon>
        <taxon>Bacillati</taxon>
        <taxon>Actinomycetota</taxon>
        <taxon>Actinomycetes</taxon>
        <taxon>Bifidobacteriales</taxon>
        <taxon>Bifidobacteriaceae</taxon>
        <taxon>Bifidobacterium</taxon>
    </lineage>
</organism>
<dbReference type="GO" id="GO:0016301">
    <property type="term" value="F:kinase activity"/>
    <property type="evidence" value="ECO:0007669"/>
    <property type="project" value="InterPro"/>
</dbReference>
<evidence type="ECO:0000313" key="4">
    <source>
        <dbReference type="EMBL" id="KFJ03337.1"/>
    </source>
</evidence>
<evidence type="ECO:0000256" key="1">
    <source>
        <dbReference type="SAM" id="MobiDB-lite"/>
    </source>
</evidence>
<dbReference type="PROSITE" id="PS50146">
    <property type="entry name" value="DAGK"/>
    <property type="match status" value="1"/>
</dbReference>
<evidence type="ECO:0000259" key="3">
    <source>
        <dbReference type="PROSITE" id="PS50146"/>
    </source>
</evidence>
<feature type="region of interest" description="Disordered" evidence="1">
    <location>
        <begin position="372"/>
        <end position="450"/>
    </location>
</feature>
<dbReference type="Pfam" id="PF00781">
    <property type="entry name" value="DAGK_cat"/>
    <property type="match status" value="1"/>
</dbReference>
<keyword evidence="2" id="KW-1133">Transmembrane helix</keyword>
<keyword evidence="2" id="KW-0472">Membrane</keyword>
<dbReference type="SMART" id="SM00046">
    <property type="entry name" value="DAGKc"/>
    <property type="match status" value="1"/>
</dbReference>
<dbReference type="Proteomes" id="UP000029003">
    <property type="component" value="Unassembled WGS sequence"/>
</dbReference>
<dbReference type="EMBL" id="JGZT01000005">
    <property type="protein sequence ID" value="KFJ03337.1"/>
    <property type="molecule type" value="Genomic_DNA"/>
</dbReference>
<dbReference type="GO" id="GO:0008929">
    <property type="term" value="F:methylglyoxal synthase activity"/>
    <property type="evidence" value="ECO:0007669"/>
    <property type="project" value="InterPro"/>
</dbReference>
<protein>
    <recommendedName>
        <fullName evidence="3">DAGKc domain-containing protein</fullName>
    </recommendedName>
</protein>
<reference evidence="4 5" key="1">
    <citation type="submission" date="2014-03" db="EMBL/GenBank/DDBJ databases">
        <title>Genomics of Bifidobacteria.</title>
        <authorList>
            <person name="Ventura M."/>
            <person name="Milani C."/>
            <person name="Lugli G.A."/>
        </authorList>
    </citation>
    <scope>NUCLEOTIDE SEQUENCE [LARGE SCALE GENOMIC DNA]</scope>
    <source>
        <strain evidence="4 5">LMG 21395</strain>
    </source>
</reference>
<evidence type="ECO:0000313" key="5">
    <source>
        <dbReference type="Proteomes" id="UP000029003"/>
    </source>
</evidence>
<dbReference type="GO" id="GO:0005829">
    <property type="term" value="C:cytosol"/>
    <property type="evidence" value="ECO:0007669"/>
    <property type="project" value="TreeGrafter"/>
</dbReference>
<evidence type="ECO:0000256" key="2">
    <source>
        <dbReference type="SAM" id="Phobius"/>
    </source>
</evidence>
<sequence length="450" mass="47650">MDIPAKQVRMEPMQSSKMPIAVVVIAIIVAVIAIGVAVFFLVRHLRRQHVAKVLEQREDDQVHYAFIINPSKPQANERRRQIKSFCESKGLKQIEFIDTQLDKDGRACALEALGHGADVVVAVGGDGTVRTVASAMSGSGHAMGILPIGTGNLFARNLNIPVDDFEAALTIATSHGSRKVDVGRLSLLDDPNEDHPHAFMIIGGVGFDAQMIEETDPQLKKNISWLAYFVSGAKNLFTPKFKADVTVTDAHGNTHTVDGLVFRTFMAGNCGEIPVFSLMPSASYDDGLLDFEIIDTTGGLLGWANLFNDVVHQTITKKPQQSPLSTNSTIEQMQGVSAEIKLEESALAEVDGDMLGRTRHILITVDRQSLTVRAPESDPAKASAAAPASAAATASGTASVSTAAPVTVTVPASAPQSESGSAPKSPSVRASAPATTPATAPGNSNLNQSR</sequence>
<name>A0A087E6D6_9BIFI</name>
<feature type="compositionally biased region" description="Low complexity" evidence="1">
    <location>
        <begin position="432"/>
        <end position="441"/>
    </location>
</feature>
<keyword evidence="2" id="KW-0812">Transmembrane</keyword>